<dbReference type="PANTHER" id="PTHR43478:SF1">
    <property type="entry name" value="NA+_H+ ANTIPORTER NHAC-LIKE C-TERMINAL DOMAIN-CONTAINING PROTEIN"/>
    <property type="match status" value="1"/>
</dbReference>
<dbReference type="Pfam" id="PF03553">
    <property type="entry name" value="Na_H_antiporter"/>
    <property type="match status" value="2"/>
</dbReference>
<accession>A0A1M5QM19</accession>
<dbReference type="GO" id="GO:0005886">
    <property type="term" value="C:plasma membrane"/>
    <property type="evidence" value="ECO:0007669"/>
    <property type="project" value="UniProtKB-SubCell"/>
</dbReference>
<keyword evidence="2" id="KW-1003">Cell membrane</keyword>
<feature type="transmembrane region" description="Helical" evidence="6">
    <location>
        <begin position="284"/>
        <end position="304"/>
    </location>
</feature>
<organism evidence="8 9">
    <name type="scientific">Tepidibacter thalassicus DSM 15285</name>
    <dbReference type="NCBI Taxonomy" id="1123350"/>
    <lineage>
        <taxon>Bacteria</taxon>
        <taxon>Bacillati</taxon>
        <taxon>Bacillota</taxon>
        <taxon>Clostridia</taxon>
        <taxon>Peptostreptococcales</taxon>
        <taxon>Peptostreptococcaceae</taxon>
        <taxon>Tepidibacter</taxon>
    </lineage>
</organism>
<keyword evidence="3 6" id="KW-0812">Transmembrane</keyword>
<feature type="transmembrane region" description="Helical" evidence="6">
    <location>
        <begin position="12"/>
        <end position="31"/>
    </location>
</feature>
<gene>
    <name evidence="8" type="ORF">SAMN02744040_01017</name>
</gene>
<feature type="transmembrane region" description="Helical" evidence="6">
    <location>
        <begin position="480"/>
        <end position="501"/>
    </location>
</feature>
<keyword evidence="9" id="KW-1185">Reference proteome</keyword>
<feature type="transmembrane region" description="Helical" evidence="6">
    <location>
        <begin position="443"/>
        <end position="460"/>
    </location>
</feature>
<feature type="transmembrane region" description="Helical" evidence="6">
    <location>
        <begin position="52"/>
        <end position="70"/>
    </location>
</feature>
<dbReference type="Proteomes" id="UP000242520">
    <property type="component" value="Unassembled WGS sequence"/>
</dbReference>
<evidence type="ECO:0000313" key="9">
    <source>
        <dbReference type="Proteomes" id="UP000242520"/>
    </source>
</evidence>
<feature type="transmembrane region" description="Helical" evidence="6">
    <location>
        <begin position="150"/>
        <end position="168"/>
    </location>
</feature>
<dbReference type="EMBL" id="FQXH01000008">
    <property type="protein sequence ID" value="SHH14760.1"/>
    <property type="molecule type" value="Genomic_DNA"/>
</dbReference>
<evidence type="ECO:0000256" key="1">
    <source>
        <dbReference type="ARBA" id="ARBA00004651"/>
    </source>
</evidence>
<feature type="transmembrane region" description="Helical" evidence="6">
    <location>
        <begin position="90"/>
        <end position="111"/>
    </location>
</feature>
<keyword evidence="4 6" id="KW-1133">Transmembrane helix</keyword>
<evidence type="ECO:0000256" key="2">
    <source>
        <dbReference type="ARBA" id="ARBA00022475"/>
    </source>
</evidence>
<evidence type="ECO:0000259" key="7">
    <source>
        <dbReference type="Pfam" id="PF03553"/>
    </source>
</evidence>
<feature type="transmembrane region" description="Helical" evidence="6">
    <location>
        <begin position="568"/>
        <end position="586"/>
    </location>
</feature>
<evidence type="ECO:0000313" key="8">
    <source>
        <dbReference type="EMBL" id="SHH14760.1"/>
    </source>
</evidence>
<evidence type="ECO:0000256" key="4">
    <source>
        <dbReference type="ARBA" id="ARBA00022989"/>
    </source>
</evidence>
<name>A0A1M5QM19_9FIRM</name>
<proteinExistence type="predicted"/>
<sequence>MCLVYDVVYGYPIAYLTLSESAQGFFVMMDSPPKISLVKIKNLRRSKMKRRGLILLLSLMIIFLLGNVGFAEEVDSAQLNAVKFGFWTLLPPIVAIVLAFITKNVILSLFLGVFSGTFLLNLSGSNVFMALFNGFLAIVDKILDSLADKWDAGIILQCLVIGGLIALVSKMGGAKAIAESLAKKAKSPKSAQIFTWILGIIVFFDDYANSLIVGPIMRPVTDKMKVSREKLSFIIDATAAPIAGIALISTWIGYEISLIKEGYISIGQNVNAYGVFVSTIPYRFYNILILIFIVCTAVFLREFGPMLKAERRARYEGKVVSERGSVVVSEENKELEPKEGIKLSVWNAIIPIGVLILGSLFGFYYNGYNSIMGGEDMALIELLKSHPISFAAIRETFGASDASVVLFQGALFASIVAIIMGISQKIFTLSEAIDTWIKGMNSLVITGVILLLAWSLSGVIKELGTAKFLVSVLSDTIPKFLLPSIIFILAAVISFATGTSYGTMGILMPLTIPLAHAISPEASYVIMSAGAVLTGATFGDHCSPISDTTILSSMGAGCDHIDHVNTQIIYSASVGLIAVLFGYIPAGLGVPIYIVLPIAIAAIVGTVYFVGKPVEENEIESNSTKDVMNL</sequence>
<feature type="transmembrane region" description="Helical" evidence="6">
    <location>
        <begin position="233"/>
        <end position="254"/>
    </location>
</feature>
<keyword evidence="5 6" id="KW-0472">Membrane</keyword>
<feature type="transmembrane region" description="Helical" evidence="6">
    <location>
        <begin position="404"/>
        <end position="422"/>
    </location>
</feature>
<dbReference type="STRING" id="1123350.SAMN02744040_01017"/>
<dbReference type="PANTHER" id="PTHR43478">
    <property type="entry name" value="NA+/H+ ANTIPORTER-RELATED"/>
    <property type="match status" value="1"/>
</dbReference>
<feature type="transmembrane region" description="Helical" evidence="6">
    <location>
        <begin position="343"/>
        <end position="365"/>
    </location>
</feature>
<feature type="transmembrane region" description="Helical" evidence="6">
    <location>
        <begin position="118"/>
        <end position="138"/>
    </location>
</feature>
<dbReference type="InterPro" id="IPR018461">
    <property type="entry name" value="Na/H_Antiport_NhaC-like_C"/>
</dbReference>
<feature type="domain" description="Na+/H+ antiporter NhaC-like C-terminal" evidence="7">
    <location>
        <begin position="244"/>
        <end position="583"/>
    </location>
</feature>
<evidence type="ECO:0000256" key="6">
    <source>
        <dbReference type="SAM" id="Phobius"/>
    </source>
</evidence>
<dbReference type="AlphaFoldDB" id="A0A1M5QM19"/>
<reference evidence="9" key="1">
    <citation type="submission" date="2016-11" db="EMBL/GenBank/DDBJ databases">
        <authorList>
            <person name="Varghese N."/>
            <person name="Submissions S."/>
        </authorList>
    </citation>
    <scope>NUCLEOTIDE SEQUENCE [LARGE SCALE GENOMIC DNA]</scope>
    <source>
        <strain evidence="9">DSM 15285</strain>
    </source>
</reference>
<evidence type="ECO:0000256" key="5">
    <source>
        <dbReference type="ARBA" id="ARBA00023136"/>
    </source>
</evidence>
<evidence type="ECO:0000256" key="3">
    <source>
        <dbReference type="ARBA" id="ARBA00022692"/>
    </source>
</evidence>
<comment type="subcellular location">
    <subcellularLocation>
        <location evidence="1">Cell membrane</location>
        <topology evidence="1">Multi-pass membrane protein</topology>
    </subcellularLocation>
</comment>
<feature type="transmembrane region" description="Helical" evidence="6">
    <location>
        <begin position="592"/>
        <end position="611"/>
    </location>
</feature>
<feature type="domain" description="Na+/H+ antiporter NhaC-like C-terminal" evidence="7">
    <location>
        <begin position="58"/>
        <end position="243"/>
    </location>
</feature>
<protein>
    <submittedName>
        <fullName evidence="8">Transporter, NhaC family (TC 2.A.35)</fullName>
    </submittedName>
</protein>